<dbReference type="GO" id="GO:0019814">
    <property type="term" value="C:immunoglobulin complex"/>
    <property type="evidence" value="ECO:0007669"/>
    <property type="project" value="UniProtKB-KW"/>
</dbReference>
<dbReference type="PROSITE" id="PS50835">
    <property type="entry name" value="IG_LIKE"/>
    <property type="match status" value="1"/>
</dbReference>
<evidence type="ECO:0000259" key="4">
    <source>
        <dbReference type="PROSITE" id="PS50835"/>
    </source>
</evidence>
<evidence type="ECO:0000256" key="3">
    <source>
        <dbReference type="ARBA" id="ARBA00043265"/>
    </source>
</evidence>
<protein>
    <recommendedName>
        <fullName evidence="4">Ig-like domain-containing protein</fullName>
    </recommendedName>
</protein>
<evidence type="ECO:0000313" key="5">
    <source>
        <dbReference type="Ensembl" id="ENSSFOP00015074045.1"/>
    </source>
</evidence>
<reference evidence="5" key="2">
    <citation type="submission" date="2025-08" db="UniProtKB">
        <authorList>
            <consortium name="Ensembl"/>
        </authorList>
    </citation>
    <scope>IDENTIFICATION</scope>
</reference>
<dbReference type="Gene3D" id="2.60.40.10">
    <property type="entry name" value="Immunoglobulins"/>
    <property type="match status" value="1"/>
</dbReference>
<dbReference type="InterPro" id="IPR036179">
    <property type="entry name" value="Ig-like_dom_sf"/>
</dbReference>
<evidence type="ECO:0000256" key="1">
    <source>
        <dbReference type="ARBA" id="ARBA00022859"/>
    </source>
</evidence>
<reference evidence="5 6" key="1">
    <citation type="submission" date="2019-04" db="EMBL/GenBank/DDBJ databases">
        <authorList>
            <consortium name="Wellcome Sanger Institute Data Sharing"/>
        </authorList>
    </citation>
    <scope>NUCLEOTIDE SEQUENCE [LARGE SCALE GENOMIC DNA]</scope>
</reference>
<dbReference type="OrthoDB" id="9945861at2759"/>
<reference evidence="5" key="3">
    <citation type="submission" date="2025-09" db="UniProtKB">
        <authorList>
            <consortium name="Ensembl"/>
        </authorList>
    </citation>
    <scope>IDENTIFICATION</scope>
</reference>
<dbReference type="GO" id="GO:0002250">
    <property type="term" value="P:adaptive immune response"/>
    <property type="evidence" value="ECO:0007669"/>
    <property type="project" value="UniProtKB-KW"/>
</dbReference>
<dbReference type="AlphaFoldDB" id="A0A8C9WCA8"/>
<dbReference type="InterPro" id="IPR013783">
    <property type="entry name" value="Ig-like_fold"/>
</dbReference>
<dbReference type="SUPFAM" id="SSF48726">
    <property type="entry name" value="Immunoglobulin"/>
    <property type="match status" value="1"/>
</dbReference>
<dbReference type="Proteomes" id="UP000694397">
    <property type="component" value="Chromosome 3"/>
</dbReference>
<dbReference type="SMART" id="SM00406">
    <property type="entry name" value="IGv"/>
    <property type="match status" value="1"/>
</dbReference>
<evidence type="ECO:0000313" key="6">
    <source>
        <dbReference type="Proteomes" id="UP000694397"/>
    </source>
</evidence>
<accession>A0A8C9WCA8</accession>
<dbReference type="InterPro" id="IPR013106">
    <property type="entry name" value="Ig_V-set"/>
</dbReference>
<feature type="domain" description="Ig-like" evidence="4">
    <location>
        <begin position="50"/>
        <end position="152"/>
    </location>
</feature>
<dbReference type="PANTHER" id="PTHR23266">
    <property type="entry name" value="IMMUNOGLOBULIN HEAVY CHAIN"/>
    <property type="match status" value="1"/>
</dbReference>
<keyword evidence="6" id="KW-1185">Reference proteome</keyword>
<keyword evidence="3" id="KW-1280">Immunoglobulin</keyword>
<evidence type="ECO:0000256" key="2">
    <source>
        <dbReference type="ARBA" id="ARBA00023130"/>
    </source>
</evidence>
<sequence length="152" mass="17112">MASLITVIQRTLKSSPTNSHLEHIRSYYPSYIKHGLICNVCPSDSHNKLPITTFYVLQMKYIVPGESVKLLSCKGSGFTFGSYGMHWIRQPTGKPLEWMGIIWYDASKTVYAKSVEGRTKITGDNPNSMVYLKLSCLTAADSAVYYCTREVQ</sequence>
<organism evidence="5 6">
    <name type="scientific">Scleropages formosus</name>
    <name type="common">Asian bonytongue</name>
    <name type="synonym">Osteoglossum formosum</name>
    <dbReference type="NCBI Taxonomy" id="113540"/>
    <lineage>
        <taxon>Eukaryota</taxon>
        <taxon>Metazoa</taxon>
        <taxon>Chordata</taxon>
        <taxon>Craniata</taxon>
        <taxon>Vertebrata</taxon>
        <taxon>Euteleostomi</taxon>
        <taxon>Actinopterygii</taxon>
        <taxon>Neopterygii</taxon>
        <taxon>Teleostei</taxon>
        <taxon>Osteoglossocephala</taxon>
        <taxon>Osteoglossomorpha</taxon>
        <taxon>Osteoglossiformes</taxon>
        <taxon>Osteoglossidae</taxon>
        <taxon>Scleropages</taxon>
    </lineage>
</organism>
<proteinExistence type="predicted"/>
<name>A0A8C9WCA8_SCLFO</name>
<dbReference type="InterPro" id="IPR050199">
    <property type="entry name" value="IgHV"/>
</dbReference>
<keyword evidence="2" id="KW-1064">Adaptive immunity</keyword>
<dbReference type="GeneTree" id="ENSGT01020000230358"/>
<keyword evidence="1" id="KW-0391">Immunity</keyword>
<dbReference type="Pfam" id="PF07686">
    <property type="entry name" value="V-set"/>
    <property type="match status" value="1"/>
</dbReference>
<dbReference type="InterPro" id="IPR007110">
    <property type="entry name" value="Ig-like_dom"/>
</dbReference>
<dbReference type="Ensembl" id="ENSSFOT00015053052.1">
    <property type="protein sequence ID" value="ENSSFOP00015074045.1"/>
    <property type="gene ID" value="ENSSFOG00015032842.1"/>
</dbReference>
<dbReference type="GO" id="GO:0005576">
    <property type="term" value="C:extracellular region"/>
    <property type="evidence" value="ECO:0007669"/>
    <property type="project" value="UniProtKB-ARBA"/>
</dbReference>